<evidence type="ECO:0000256" key="1">
    <source>
        <dbReference type="SAM" id="MobiDB-lite"/>
    </source>
</evidence>
<reference evidence="2" key="1">
    <citation type="submission" date="2023-04" db="EMBL/GenBank/DDBJ databases">
        <title>Ambrosiozyma monospora NBRC 1965.</title>
        <authorList>
            <person name="Ichikawa N."/>
            <person name="Sato H."/>
            <person name="Tonouchi N."/>
        </authorList>
    </citation>
    <scope>NUCLEOTIDE SEQUENCE</scope>
    <source>
        <strain evidence="2">NBRC 1965</strain>
    </source>
</reference>
<feature type="region of interest" description="Disordered" evidence="1">
    <location>
        <begin position="76"/>
        <end position="105"/>
    </location>
</feature>
<sequence length="199" mass="22275">MEHDCIDFMKTDSTFHYKEMRPLAKIQDHREFVKRFRTATKKLVGQENISYNGESGPDPCLVPAATLPDGRQNGMFNNGGAIQSLGSSMSNGEQEQQTIGQSPVDSKDKVQKLIESSFKWQGPILEKLKSCDLESMEDMILKKKNAEVPEFFRVKKGFTIVPILVADLVCVVENLMHADYIQLKLISFTIICGLATLSA</sequence>
<accession>A0A9W6YYA4</accession>
<feature type="compositionally biased region" description="Polar residues" evidence="1">
    <location>
        <begin position="76"/>
        <end position="104"/>
    </location>
</feature>
<evidence type="ECO:0000313" key="2">
    <source>
        <dbReference type="EMBL" id="GMG30856.1"/>
    </source>
</evidence>
<name>A0A9W6YYA4_AMBMO</name>
<gene>
    <name evidence="2" type="ORF">Amon01_000391200</name>
</gene>
<dbReference type="Proteomes" id="UP001165063">
    <property type="component" value="Unassembled WGS sequence"/>
</dbReference>
<dbReference type="AlphaFoldDB" id="A0A9W6YYA4"/>
<dbReference type="EMBL" id="BSXU01001767">
    <property type="protein sequence ID" value="GMG30856.1"/>
    <property type="molecule type" value="Genomic_DNA"/>
</dbReference>
<proteinExistence type="predicted"/>
<evidence type="ECO:0000313" key="3">
    <source>
        <dbReference type="Proteomes" id="UP001165063"/>
    </source>
</evidence>
<keyword evidence="3" id="KW-1185">Reference proteome</keyword>
<organism evidence="2 3">
    <name type="scientific">Ambrosiozyma monospora</name>
    <name type="common">Yeast</name>
    <name type="synonym">Endomycopsis monosporus</name>
    <dbReference type="NCBI Taxonomy" id="43982"/>
    <lineage>
        <taxon>Eukaryota</taxon>
        <taxon>Fungi</taxon>
        <taxon>Dikarya</taxon>
        <taxon>Ascomycota</taxon>
        <taxon>Saccharomycotina</taxon>
        <taxon>Pichiomycetes</taxon>
        <taxon>Pichiales</taxon>
        <taxon>Pichiaceae</taxon>
        <taxon>Ambrosiozyma</taxon>
    </lineage>
</organism>
<comment type="caution">
    <text evidence="2">The sequence shown here is derived from an EMBL/GenBank/DDBJ whole genome shotgun (WGS) entry which is preliminary data.</text>
</comment>
<protein>
    <submittedName>
        <fullName evidence="2">Unnamed protein product</fullName>
    </submittedName>
</protein>